<proteinExistence type="inferred from homology"/>
<dbReference type="Pfam" id="PF17757">
    <property type="entry name" value="UvrB_inter"/>
    <property type="match status" value="1"/>
</dbReference>
<gene>
    <name evidence="9 12" type="primary">mfd</name>
    <name evidence="12" type="ORF">RUM8411_00134</name>
</gene>
<dbReference type="SMART" id="SM00982">
    <property type="entry name" value="TRCF"/>
    <property type="match status" value="1"/>
</dbReference>
<feature type="domain" description="Helicase C-terminal" evidence="11">
    <location>
        <begin position="793"/>
        <end position="947"/>
    </location>
</feature>
<dbReference type="GO" id="GO:0005524">
    <property type="term" value="F:ATP binding"/>
    <property type="evidence" value="ECO:0007669"/>
    <property type="project" value="UniProtKB-UniRule"/>
</dbReference>
<dbReference type="SMART" id="SM00487">
    <property type="entry name" value="DEXDc"/>
    <property type="match status" value="1"/>
</dbReference>
<dbReference type="EC" id="3.6.4.-" evidence="9"/>
<keyword evidence="7 9" id="KW-0238">DNA-binding</keyword>
<dbReference type="CDD" id="cd17991">
    <property type="entry name" value="DEXHc_TRCF"/>
    <property type="match status" value="1"/>
</dbReference>
<dbReference type="InterPro" id="IPR003711">
    <property type="entry name" value="CarD-like/TRCF_RID"/>
</dbReference>
<dbReference type="Gene3D" id="3.90.1150.50">
    <property type="entry name" value="Transcription-repair-coupling factor, D7 domain"/>
    <property type="match status" value="1"/>
</dbReference>
<dbReference type="PROSITE" id="PS51194">
    <property type="entry name" value="HELICASE_CTER"/>
    <property type="match status" value="1"/>
</dbReference>
<accession>A0A1X6Y678</accession>
<evidence type="ECO:0000256" key="6">
    <source>
        <dbReference type="ARBA" id="ARBA00022840"/>
    </source>
</evidence>
<evidence type="ECO:0000256" key="4">
    <source>
        <dbReference type="ARBA" id="ARBA00022801"/>
    </source>
</evidence>
<dbReference type="GO" id="GO:0003684">
    <property type="term" value="F:damaged DNA binding"/>
    <property type="evidence" value="ECO:0007669"/>
    <property type="project" value="InterPro"/>
</dbReference>
<comment type="similarity">
    <text evidence="9">In the N-terminal section; belongs to the UvrB family.</text>
</comment>
<keyword evidence="13" id="KW-1185">Reference proteome</keyword>
<dbReference type="Pfam" id="PF02559">
    <property type="entry name" value="CarD_TRCF_RID"/>
    <property type="match status" value="1"/>
</dbReference>
<comment type="function">
    <text evidence="9">Couples transcription and DNA repair by recognizing RNA polymerase (RNAP) stalled at DNA lesions. Mediates ATP-dependent release of RNAP and its truncated transcript from the DNA, and recruitment of nucleotide excision repair machinery to the damaged site.</text>
</comment>
<evidence type="ECO:0000256" key="3">
    <source>
        <dbReference type="ARBA" id="ARBA00022763"/>
    </source>
</evidence>
<dbReference type="InterPro" id="IPR005118">
    <property type="entry name" value="TRCF_C"/>
</dbReference>
<dbReference type="GO" id="GO:0006355">
    <property type="term" value="P:regulation of DNA-templated transcription"/>
    <property type="evidence" value="ECO:0007669"/>
    <property type="project" value="UniProtKB-UniRule"/>
</dbReference>
<sequence>MTALNHLTVGGAPEGFDAQLVLNEIARSGGPVCHVARDDKRMEAMRSALAFFAADIPVFVFPGWDCLPYDRVSPNPDIAAARVATLAALVHQMPDRFVLLTTLNAATQRVPAREVLREAAFTARVNHRVDETALRNFLVRMGFTQSPTVMEPGDYAVRGGIIDIYPPGDQGPVRLDLFGDVLDGARRFDPVSQRTTEKLEVVELSPVSEVILDDAAITRFRQNYRIEFGAAGTDDPLYEAVSAGRKHQGLEHWLPFFHEKLETLFDYLPGATISLDDQVTPARLARWDTIADQYETRRLALENRSRMDTVYKPTPPALLYLDDAAWDRTVSDRRVMQFNPLPQASGPGVIDAGGRIGRNFAPERQQESISLFGALASHITDKMAKGPVLIASYSEGARERLTGLIEDEGLAEAVPVSGGTRIGKRGLHLAVWALEHGFETPGMTVIAEQDVLGDRLIRQPKKRRKAENFLTETQSLSPGDLVVHVDHGIGRYMGMEVVTAAGAAHECLLLEYAEQSKLYLPVENIELLSKYGHDEGLLDRLGGGAWQAKKAKLKERIREMADKLIRIAAERALRKAPALDPPPHAWEEFSARFPYQETDDQLRAISEVMEDLQSGAPMDRLICGDVGFGKTEVAMRAAFVAAMSGVQVAVIAPTTLLARQHAASFKDRFRGFPLEVRQLSRFISAKEAQQTRDGLARGTVDIVIGTHALLAKGIRFNNLGLLIIDEEQHFGVGHKERLKQLRSDIHVLTLTATPIPRTLQLSLTGVRDLSIIGTPPIDRLAIRTYVSEFDAVTIREALLREHYRGGQSFYVVPRISDLPEIEEFLKEQLPELTYMVAHGQMAAGELDDRMNAFYDGKYDVLLATTIVESGLDIPTANTMVVHRADMFGLAQLYQIRGRVGRSKTRAYAYLTTKPRARLTATAEKRLRVLGSLDTLGAGFTLASQDLDIRGAGNLLGEEQSGQMRDVGYELYQSMLEEAIAKIKAGEMEGLSDADEQWAPQINLGVPVLIPEDYVPDLDVRLGLYRRLSSLSTKVELEGFAAELIDRFGSLPKEVNTLMLVVRIKAMCKRAGIAKLDGGPKGATIQFHNDKFASPQGLVEFIQNQRGLAKVKDNKIVVRRDWKKDSDKIKGAFAIARDLAEKLVAEKKKAKA</sequence>
<name>A0A1X6Y678_9RHOB</name>
<dbReference type="InterPro" id="IPR001650">
    <property type="entry name" value="Helicase_C-like"/>
</dbReference>
<evidence type="ECO:0000256" key="7">
    <source>
        <dbReference type="ARBA" id="ARBA00023125"/>
    </source>
</evidence>
<evidence type="ECO:0000256" key="9">
    <source>
        <dbReference type="HAMAP-Rule" id="MF_00969"/>
    </source>
</evidence>
<dbReference type="PROSITE" id="PS51192">
    <property type="entry name" value="HELICASE_ATP_BIND_1"/>
    <property type="match status" value="1"/>
</dbReference>
<dbReference type="InterPro" id="IPR047112">
    <property type="entry name" value="RecG/Mfd"/>
</dbReference>
<dbReference type="GO" id="GO:0003678">
    <property type="term" value="F:DNA helicase activity"/>
    <property type="evidence" value="ECO:0007669"/>
    <property type="project" value="TreeGrafter"/>
</dbReference>
<dbReference type="InterPro" id="IPR004576">
    <property type="entry name" value="Mfd"/>
</dbReference>
<dbReference type="OrthoDB" id="9804325at2"/>
<dbReference type="InterPro" id="IPR027417">
    <property type="entry name" value="P-loop_NTPase"/>
</dbReference>
<comment type="similarity">
    <text evidence="9">In the C-terminal section; belongs to the helicase family. RecG subfamily.</text>
</comment>
<dbReference type="EMBL" id="FWFP01000001">
    <property type="protein sequence ID" value="SLN11225.1"/>
    <property type="molecule type" value="Genomic_DNA"/>
</dbReference>
<evidence type="ECO:0000256" key="5">
    <source>
        <dbReference type="ARBA" id="ARBA00022806"/>
    </source>
</evidence>
<evidence type="ECO:0000256" key="8">
    <source>
        <dbReference type="ARBA" id="ARBA00023204"/>
    </source>
</evidence>
<dbReference type="Gene3D" id="3.40.50.11180">
    <property type="match status" value="1"/>
</dbReference>
<dbReference type="Pfam" id="PF00271">
    <property type="entry name" value="Helicase_C"/>
    <property type="match status" value="1"/>
</dbReference>
<dbReference type="Gene3D" id="3.40.50.300">
    <property type="entry name" value="P-loop containing nucleotide triphosphate hydrolases"/>
    <property type="match status" value="2"/>
</dbReference>
<protein>
    <recommendedName>
        <fullName evidence="9">Transcription-repair-coupling factor</fullName>
        <shortName evidence="9">TRCF</shortName>
        <ecNumber evidence="9">3.6.4.-</ecNumber>
    </recommendedName>
</protein>
<dbReference type="SUPFAM" id="SSF141259">
    <property type="entry name" value="CarD-like"/>
    <property type="match status" value="1"/>
</dbReference>
<dbReference type="NCBIfam" id="TIGR00580">
    <property type="entry name" value="mfd"/>
    <property type="match status" value="1"/>
</dbReference>
<evidence type="ECO:0000313" key="13">
    <source>
        <dbReference type="Proteomes" id="UP000193778"/>
    </source>
</evidence>
<dbReference type="SUPFAM" id="SSF52540">
    <property type="entry name" value="P-loop containing nucleoside triphosphate hydrolases"/>
    <property type="match status" value="4"/>
</dbReference>
<feature type="domain" description="Helicase ATP-binding" evidence="10">
    <location>
        <begin position="611"/>
        <end position="772"/>
    </location>
</feature>
<keyword evidence="6 9" id="KW-0067">ATP-binding</keyword>
<dbReference type="Pfam" id="PF00270">
    <property type="entry name" value="DEAD"/>
    <property type="match status" value="1"/>
</dbReference>
<evidence type="ECO:0000259" key="10">
    <source>
        <dbReference type="PROSITE" id="PS51192"/>
    </source>
</evidence>
<dbReference type="PANTHER" id="PTHR47964:SF1">
    <property type="entry name" value="ATP-DEPENDENT DNA HELICASE HOMOLOG RECG, CHLOROPLASTIC"/>
    <property type="match status" value="1"/>
</dbReference>
<dbReference type="Gene3D" id="3.30.2060.10">
    <property type="entry name" value="Penicillin-binding protein 1b domain"/>
    <property type="match status" value="1"/>
</dbReference>
<evidence type="ECO:0000256" key="1">
    <source>
        <dbReference type="ARBA" id="ARBA00022490"/>
    </source>
</evidence>
<dbReference type="InterPro" id="IPR014001">
    <property type="entry name" value="Helicase_ATP-bd"/>
</dbReference>
<dbReference type="Pfam" id="PF03461">
    <property type="entry name" value="TRCF"/>
    <property type="match status" value="1"/>
</dbReference>
<dbReference type="HAMAP" id="MF_00969">
    <property type="entry name" value="TRCF"/>
    <property type="match status" value="1"/>
</dbReference>
<dbReference type="InterPro" id="IPR041471">
    <property type="entry name" value="UvrB_inter"/>
</dbReference>
<dbReference type="SMART" id="SM01058">
    <property type="entry name" value="CarD_TRCF"/>
    <property type="match status" value="1"/>
</dbReference>
<dbReference type="Proteomes" id="UP000193778">
    <property type="component" value="Unassembled WGS sequence"/>
</dbReference>
<dbReference type="InterPro" id="IPR036101">
    <property type="entry name" value="CarD-like/TRCF_RID_sf"/>
</dbReference>
<dbReference type="InterPro" id="IPR037235">
    <property type="entry name" value="TRCF-like_C_D7"/>
</dbReference>
<dbReference type="PANTHER" id="PTHR47964">
    <property type="entry name" value="ATP-DEPENDENT DNA HELICASE HOMOLOG RECG, CHLOROPLASTIC"/>
    <property type="match status" value="1"/>
</dbReference>
<dbReference type="GO" id="GO:0000716">
    <property type="term" value="P:transcription-coupled nucleotide-excision repair, DNA damage recognition"/>
    <property type="evidence" value="ECO:0007669"/>
    <property type="project" value="UniProtKB-UniRule"/>
</dbReference>
<dbReference type="SUPFAM" id="SSF143517">
    <property type="entry name" value="TRCF domain-like"/>
    <property type="match status" value="1"/>
</dbReference>
<dbReference type="AlphaFoldDB" id="A0A1X6Y678"/>
<reference evidence="13" key="1">
    <citation type="submission" date="2017-03" db="EMBL/GenBank/DDBJ databases">
        <authorList>
            <person name="Rodrigo-Torres L."/>
            <person name="Arahal R.D."/>
            <person name="Lucena T."/>
        </authorList>
    </citation>
    <scope>NUCLEOTIDE SEQUENCE [LARGE SCALE GENOMIC DNA]</scope>
    <source>
        <strain evidence="13">CECT 8411</strain>
    </source>
</reference>
<dbReference type="RefSeq" id="WP_085820713.1">
    <property type="nucleotide sequence ID" value="NZ_FWFP01000001.1"/>
</dbReference>
<dbReference type="GO" id="GO:0016787">
    <property type="term" value="F:hydrolase activity"/>
    <property type="evidence" value="ECO:0007669"/>
    <property type="project" value="UniProtKB-KW"/>
</dbReference>
<dbReference type="InterPro" id="IPR011545">
    <property type="entry name" value="DEAD/DEAH_box_helicase_dom"/>
</dbReference>
<comment type="subcellular location">
    <subcellularLocation>
        <location evidence="9">Cytoplasm</location>
    </subcellularLocation>
</comment>
<dbReference type="GO" id="GO:0005737">
    <property type="term" value="C:cytoplasm"/>
    <property type="evidence" value="ECO:0007669"/>
    <property type="project" value="UniProtKB-SubCell"/>
</dbReference>
<evidence type="ECO:0000259" key="11">
    <source>
        <dbReference type="PROSITE" id="PS51194"/>
    </source>
</evidence>
<evidence type="ECO:0000313" key="12">
    <source>
        <dbReference type="EMBL" id="SLN11225.1"/>
    </source>
</evidence>
<organism evidence="12 13">
    <name type="scientific">Ruegeria meonggei</name>
    <dbReference type="NCBI Taxonomy" id="1446476"/>
    <lineage>
        <taxon>Bacteria</taxon>
        <taxon>Pseudomonadati</taxon>
        <taxon>Pseudomonadota</taxon>
        <taxon>Alphaproteobacteria</taxon>
        <taxon>Rhodobacterales</taxon>
        <taxon>Roseobacteraceae</taxon>
        <taxon>Ruegeria</taxon>
    </lineage>
</organism>
<dbReference type="Gene3D" id="2.40.10.170">
    <property type="match status" value="1"/>
</dbReference>
<dbReference type="SMART" id="SM00490">
    <property type="entry name" value="HELICc"/>
    <property type="match status" value="1"/>
</dbReference>
<evidence type="ECO:0000256" key="2">
    <source>
        <dbReference type="ARBA" id="ARBA00022741"/>
    </source>
</evidence>
<keyword evidence="3 9" id="KW-0227">DNA damage</keyword>
<keyword evidence="5" id="KW-0347">Helicase</keyword>
<keyword evidence="8 9" id="KW-0234">DNA repair</keyword>
<keyword evidence="4 9" id="KW-0378">Hydrolase</keyword>
<keyword evidence="1 9" id="KW-0963">Cytoplasm</keyword>
<keyword evidence="2 9" id="KW-0547">Nucleotide-binding</keyword>